<comment type="caution">
    <text evidence="2">The sequence shown here is derived from an EMBL/GenBank/DDBJ whole genome shotgun (WGS) entry which is preliminary data.</text>
</comment>
<dbReference type="AlphaFoldDB" id="A0A9W7YCT2"/>
<feature type="transmembrane region" description="Helical" evidence="1">
    <location>
        <begin position="131"/>
        <end position="154"/>
    </location>
</feature>
<organism evidence="2 3">
    <name type="scientific">Coemansia biformis</name>
    <dbReference type="NCBI Taxonomy" id="1286918"/>
    <lineage>
        <taxon>Eukaryota</taxon>
        <taxon>Fungi</taxon>
        <taxon>Fungi incertae sedis</taxon>
        <taxon>Zoopagomycota</taxon>
        <taxon>Kickxellomycotina</taxon>
        <taxon>Kickxellomycetes</taxon>
        <taxon>Kickxellales</taxon>
        <taxon>Kickxellaceae</taxon>
        <taxon>Coemansia</taxon>
    </lineage>
</organism>
<evidence type="ECO:0000313" key="3">
    <source>
        <dbReference type="Proteomes" id="UP001143981"/>
    </source>
</evidence>
<protein>
    <submittedName>
        <fullName evidence="2">Uncharacterized protein</fullName>
    </submittedName>
</protein>
<dbReference type="OrthoDB" id="5587775at2759"/>
<gene>
    <name evidence="2" type="ORF">LPJ61_002702</name>
</gene>
<evidence type="ECO:0000313" key="2">
    <source>
        <dbReference type="EMBL" id="KAJ1731091.1"/>
    </source>
</evidence>
<dbReference type="Gene3D" id="1.20.1070.10">
    <property type="entry name" value="Rhodopsin 7-helix transmembrane proteins"/>
    <property type="match status" value="1"/>
</dbReference>
<feature type="non-terminal residue" evidence="2">
    <location>
        <position position="275"/>
    </location>
</feature>
<sequence length="275" mass="31045">MVVSQRDTRADSQRNCKAAMFGLTFFALMSVFIRALFSVHLHAVIVHKVNKPLRYERIFIALSFALALLLALLALTRFAYAWVDYDPTLGSGHCSYFSLEAISHGFQIMDISIDDARRAVIAGVLWCWATYFGWVALTSGYCMLVIAAVICHLWREHERTARLAVQRSLMLVDEDRACEAEPPYGAEAAPVAIHSQHSDVTARPVPMLVIVRSADKTDVWHMAKKVMRRVAQFPATIVICHTLEVAWATATLMRIIPMIHRHADNETSDLKQLYM</sequence>
<dbReference type="EMBL" id="JANBOI010000369">
    <property type="protein sequence ID" value="KAJ1731091.1"/>
    <property type="molecule type" value="Genomic_DNA"/>
</dbReference>
<evidence type="ECO:0000256" key="1">
    <source>
        <dbReference type="SAM" id="Phobius"/>
    </source>
</evidence>
<keyword evidence="1" id="KW-0472">Membrane</keyword>
<accession>A0A9W7YCT2</accession>
<keyword evidence="3" id="KW-1185">Reference proteome</keyword>
<feature type="transmembrane region" description="Helical" evidence="1">
    <location>
        <begin position="58"/>
        <end position="80"/>
    </location>
</feature>
<dbReference type="Proteomes" id="UP001143981">
    <property type="component" value="Unassembled WGS sequence"/>
</dbReference>
<reference evidence="2" key="1">
    <citation type="submission" date="2022-07" db="EMBL/GenBank/DDBJ databases">
        <title>Phylogenomic reconstructions and comparative analyses of Kickxellomycotina fungi.</title>
        <authorList>
            <person name="Reynolds N.K."/>
            <person name="Stajich J.E."/>
            <person name="Barry K."/>
            <person name="Grigoriev I.V."/>
            <person name="Crous P."/>
            <person name="Smith M.E."/>
        </authorList>
    </citation>
    <scope>NUCLEOTIDE SEQUENCE</scope>
    <source>
        <strain evidence="2">BCRC 34381</strain>
    </source>
</reference>
<feature type="transmembrane region" description="Helical" evidence="1">
    <location>
        <begin position="20"/>
        <end position="46"/>
    </location>
</feature>
<keyword evidence="1" id="KW-0812">Transmembrane</keyword>
<name>A0A9W7YCT2_9FUNG</name>
<keyword evidence="1" id="KW-1133">Transmembrane helix</keyword>
<proteinExistence type="predicted"/>